<keyword evidence="3" id="KW-1185">Reference proteome</keyword>
<dbReference type="SUPFAM" id="SSF52949">
    <property type="entry name" value="Macro domain-like"/>
    <property type="match status" value="1"/>
</dbReference>
<dbReference type="GO" id="GO:0005654">
    <property type="term" value="C:nucleoplasm"/>
    <property type="evidence" value="ECO:0007669"/>
    <property type="project" value="TreeGrafter"/>
</dbReference>
<accession>H3BAY7</accession>
<dbReference type="PANTHER" id="PTHR11106:SF93">
    <property type="entry name" value="ADP-RIBOSE GLYCOHYDROLASE MACROD1"/>
    <property type="match status" value="1"/>
</dbReference>
<dbReference type="Bgee" id="ENSLACG00000016770">
    <property type="expression patterns" value="Expressed in muscle tissue and 6 other cell types or tissues"/>
</dbReference>
<protein>
    <recommendedName>
        <fullName evidence="4">Mono-ADP ribosylhydrolase 1</fullName>
    </recommendedName>
</protein>
<dbReference type="Ensembl" id="ENSLACT00000019191.1">
    <property type="protein sequence ID" value="ENSLACP00000019058.1"/>
    <property type="gene ID" value="ENSLACG00000016770.1"/>
</dbReference>
<sequence length="224" mass="24563">MMWSSLQGARALLADLLPFVRQAAGARRKLSHLAAGARPARAGLEQPWRAGGSPGNSRRRVTTSRAPVSSWLLPSNGSLWHKPQGGVAGWQSGARGRLLLLLAGSVGLKTSVVFAMAPTKKVDLNSSATSWWDAKSYLESLKHNQRQEYYHTKMIVELPQIPTWKDMAQSAEVQQLESKYKEDHRLSKKVSLFRGDITKLEVDAIVNAGLPGFKSHLLLGTITS</sequence>
<evidence type="ECO:0000313" key="2">
    <source>
        <dbReference type="Ensembl" id="ENSLACP00000019058.1"/>
    </source>
</evidence>
<dbReference type="GeneTree" id="ENSGT00940000161450"/>
<dbReference type="Gene3D" id="3.40.220.10">
    <property type="entry name" value="Leucine Aminopeptidase, subunit E, domain 1"/>
    <property type="match status" value="1"/>
</dbReference>
<evidence type="ECO:0008006" key="4">
    <source>
        <dbReference type="Google" id="ProtNLM"/>
    </source>
</evidence>
<dbReference type="HOGENOM" id="CLU_1234657_0_0_1"/>
<dbReference type="GO" id="GO:0042278">
    <property type="term" value="P:purine nucleoside metabolic process"/>
    <property type="evidence" value="ECO:0007669"/>
    <property type="project" value="TreeGrafter"/>
</dbReference>
<dbReference type="InParanoid" id="H3BAY7"/>
<feature type="region of interest" description="Disordered" evidence="1">
    <location>
        <begin position="44"/>
        <end position="64"/>
    </location>
</feature>
<dbReference type="GO" id="GO:0140293">
    <property type="term" value="F:ADP-ribosylglutamate hydrolase activity"/>
    <property type="evidence" value="ECO:0007669"/>
    <property type="project" value="TreeGrafter"/>
</dbReference>
<name>H3BAY7_LATCH</name>
<dbReference type="EMBL" id="AFYH01015873">
    <property type="status" value="NOT_ANNOTATED_CDS"/>
    <property type="molecule type" value="Genomic_DNA"/>
</dbReference>
<proteinExistence type="predicted"/>
<dbReference type="Proteomes" id="UP000008672">
    <property type="component" value="Unassembled WGS sequence"/>
</dbReference>
<reference evidence="2" key="2">
    <citation type="submission" date="2025-08" db="UniProtKB">
        <authorList>
            <consortium name="Ensembl"/>
        </authorList>
    </citation>
    <scope>IDENTIFICATION</scope>
</reference>
<reference evidence="2" key="3">
    <citation type="submission" date="2025-09" db="UniProtKB">
        <authorList>
            <consortium name="Ensembl"/>
        </authorList>
    </citation>
    <scope>IDENTIFICATION</scope>
</reference>
<dbReference type="STRING" id="7897.ENSLACP00000019058"/>
<dbReference type="GO" id="GO:0006974">
    <property type="term" value="P:DNA damage response"/>
    <property type="evidence" value="ECO:0007669"/>
    <property type="project" value="TreeGrafter"/>
</dbReference>
<dbReference type="EMBL" id="AFYH01015871">
    <property type="status" value="NOT_ANNOTATED_CDS"/>
    <property type="molecule type" value="Genomic_DNA"/>
</dbReference>
<evidence type="ECO:0000256" key="1">
    <source>
        <dbReference type="SAM" id="MobiDB-lite"/>
    </source>
</evidence>
<dbReference type="InterPro" id="IPR043472">
    <property type="entry name" value="Macro_dom-like"/>
</dbReference>
<dbReference type="eggNOG" id="KOG2633">
    <property type="taxonomic scope" value="Eukaryota"/>
</dbReference>
<dbReference type="EMBL" id="AFYH01015872">
    <property type="status" value="NOT_ANNOTATED_CDS"/>
    <property type="molecule type" value="Genomic_DNA"/>
</dbReference>
<evidence type="ECO:0000313" key="3">
    <source>
        <dbReference type="Proteomes" id="UP000008672"/>
    </source>
</evidence>
<organism evidence="2 3">
    <name type="scientific">Latimeria chalumnae</name>
    <name type="common">Coelacanth</name>
    <dbReference type="NCBI Taxonomy" id="7897"/>
    <lineage>
        <taxon>Eukaryota</taxon>
        <taxon>Metazoa</taxon>
        <taxon>Chordata</taxon>
        <taxon>Craniata</taxon>
        <taxon>Vertebrata</taxon>
        <taxon>Euteleostomi</taxon>
        <taxon>Coelacanthiformes</taxon>
        <taxon>Coelacanthidae</taxon>
        <taxon>Latimeria</taxon>
    </lineage>
</organism>
<dbReference type="PANTHER" id="PTHR11106">
    <property type="entry name" value="GANGLIOSIDE INDUCED DIFFERENTIATION ASSOCIATED PROTEIN 2-RELATED"/>
    <property type="match status" value="1"/>
</dbReference>
<reference evidence="3" key="1">
    <citation type="submission" date="2011-08" db="EMBL/GenBank/DDBJ databases">
        <title>The draft genome of Latimeria chalumnae.</title>
        <authorList>
            <person name="Di Palma F."/>
            <person name="Alfoldi J."/>
            <person name="Johnson J."/>
            <person name="Berlin A."/>
            <person name="Gnerre S."/>
            <person name="Jaffe D."/>
            <person name="MacCallum I."/>
            <person name="Young S."/>
            <person name="Walker B.J."/>
            <person name="Lander E."/>
            <person name="Lindblad-Toh K."/>
        </authorList>
    </citation>
    <scope>NUCLEOTIDE SEQUENCE [LARGE SCALE GENOMIC DNA]</scope>
    <source>
        <strain evidence="3">Wild caught</strain>
    </source>
</reference>
<dbReference type="AlphaFoldDB" id="H3BAY7"/>
<dbReference type="GO" id="GO:0140291">
    <property type="term" value="P:peptidyl-glutamate ADP-deribosylation"/>
    <property type="evidence" value="ECO:0007669"/>
    <property type="project" value="TreeGrafter"/>
</dbReference>